<evidence type="ECO:0000313" key="3">
    <source>
        <dbReference type="EMBL" id="GGO82523.1"/>
    </source>
</evidence>
<dbReference type="EMBL" id="BMMS01000003">
    <property type="protein sequence ID" value="GGO82523.1"/>
    <property type="molecule type" value="Genomic_DNA"/>
</dbReference>
<feature type="transmembrane region" description="Helical" evidence="2">
    <location>
        <begin position="198"/>
        <end position="215"/>
    </location>
</feature>
<feature type="transmembrane region" description="Helical" evidence="2">
    <location>
        <begin position="993"/>
        <end position="1010"/>
    </location>
</feature>
<comment type="caution">
    <text evidence="3">The sequence shown here is derived from an EMBL/GenBank/DDBJ whole genome shotgun (WGS) entry which is preliminary data.</text>
</comment>
<reference evidence="3" key="2">
    <citation type="submission" date="2020-09" db="EMBL/GenBank/DDBJ databases">
        <authorList>
            <person name="Sun Q."/>
            <person name="Zhou Y."/>
        </authorList>
    </citation>
    <scope>NUCLEOTIDE SEQUENCE</scope>
    <source>
        <strain evidence="3">CGMCC 4.7201</strain>
    </source>
</reference>
<feature type="transmembrane region" description="Helical" evidence="2">
    <location>
        <begin position="373"/>
        <end position="392"/>
    </location>
</feature>
<feature type="transmembrane region" description="Helical" evidence="2">
    <location>
        <begin position="968"/>
        <end position="986"/>
    </location>
</feature>
<feature type="transmembrane region" description="Helical" evidence="2">
    <location>
        <begin position="135"/>
        <end position="154"/>
    </location>
</feature>
<dbReference type="RefSeq" id="WP_189130213.1">
    <property type="nucleotide sequence ID" value="NZ_BMMS01000003.1"/>
</dbReference>
<feature type="transmembrane region" description="Helical" evidence="2">
    <location>
        <begin position="590"/>
        <end position="607"/>
    </location>
</feature>
<feature type="transmembrane region" description="Helical" evidence="2">
    <location>
        <begin position="758"/>
        <end position="785"/>
    </location>
</feature>
<feature type="transmembrane region" description="Helical" evidence="2">
    <location>
        <begin position="343"/>
        <end position="367"/>
    </location>
</feature>
<feature type="transmembrane region" description="Helical" evidence="2">
    <location>
        <begin position="1124"/>
        <end position="1141"/>
    </location>
</feature>
<feature type="compositionally biased region" description="Basic and acidic residues" evidence="1">
    <location>
        <begin position="482"/>
        <end position="498"/>
    </location>
</feature>
<sequence>MPHQSAPCPGCGVPLPYAVRACPRCRLPLEGPLAAELWQVDRTLSDIDQRRTGLLHRRAELLAALRALTVVQMAAPVPRAAGPVWGLPGQAPAAARPKRDASPPTVQNMLLALGGVLLTVAAVAFTVVSWGHLGIGGRAAVLLAMTLIALAVPVRLMRRELAATAEAVAGLGLALAVLDTYAARHTGLAGLDSVNGPGYAAVCLAVLSVGWAYYGRRVGLRLAAPTALVLAQLPFNLLASALTPGVHGMVTGLLATAALDAAVGLAVRPGGRAVRVIAAAAGAVFGLSGTVTALVLSFRTDAVLDAAEAAALLAAGAALALGSAHRLPKPTAPRGARPDADTWSSLLAAVAGIALIAAVGGLGRTVLHADWRIVGYLAAAVAALGTVAFAASRTGFPKRLSTGLAAAAAAVHTAVLLWAAPALATAVAAPLGWGHSAWDGAPRGSRAALSPELVWPGSAAVAVVLATTAAVLAAASQWSGPADERTADEHRTDERGADARTAGARPTGRRSARLVCAAIAMGAATAAVAPLALDLPYTLAVPVLVLSSGALLAASALVARTDAARTCLAAGTAMAATASGWSLAERPMTLAALGLLLTAFAASAFLANEPAVRATATSGAVLAATGLAWAGPLALGVPAHGAAFAVLAVRAGCLALAAVPALRGRVESTALDFVGTVPALLAIGLAVPGEGAGPVTALAALCAVAAAWLRPGQWRGVALTESAALAALAPLLSAPALVEALARPFRPLDAPWSGASDMAAGAMTSASLLLAAVVLLSAVCAVLAAAVAGGRAWAETTTCSTAPVVLVVVTGSTGLPYPAAPACVVMGAAALFAVAAARKGMTALVASAAALSATAAAATWSLAERSATLIVLAAATVLAAGCAARARSAPVRAQTACAAVSAACAEAAALSWAVHPVAAYAAFPVLAVAAATVPLAARLRARPEGVPIEVTGYAAAVAAVALTAHDTALLALSLALTGVIALGTAIRRDRRRAACAGTVLLVLAAWIRLADSSVHAPEAYSLPVTVAALLVGWLRRRKDPALSSWTAYAPGLGATMLPSLAAAWTDPDWPRPLLLGTAALAVTLAGARYRLRAPLLLGAGVLALVAAHELAPTVIQVVDRLPRWVPPALAGALLLAVGATYEHRLRDIRRLRGTLGRMS</sequence>
<accession>A0A917ZGW6</accession>
<feature type="transmembrane region" description="Helical" evidence="2">
    <location>
        <begin position="453"/>
        <end position="475"/>
    </location>
</feature>
<feature type="region of interest" description="Disordered" evidence="1">
    <location>
        <begin position="481"/>
        <end position="506"/>
    </location>
</feature>
<organism evidence="3 4">
    <name type="scientific">Wenjunlia tyrosinilytica</name>
    <dbReference type="NCBI Taxonomy" id="1544741"/>
    <lineage>
        <taxon>Bacteria</taxon>
        <taxon>Bacillati</taxon>
        <taxon>Actinomycetota</taxon>
        <taxon>Actinomycetes</taxon>
        <taxon>Kitasatosporales</taxon>
        <taxon>Streptomycetaceae</taxon>
        <taxon>Wenjunlia</taxon>
    </lineage>
</organism>
<protein>
    <submittedName>
        <fullName evidence="3">Uncharacterized protein</fullName>
    </submittedName>
</protein>
<feature type="transmembrane region" description="Helical" evidence="2">
    <location>
        <begin position="866"/>
        <end position="884"/>
    </location>
</feature>
<feature type="transmembrane region" description="Helical" evidence="2">
    <location>
        <begin position="302"/>
        <end position="322"/>
    </location>
</feature>
<feature type="transmembrane region" description="Helical" evidence="2">
    <location>
        <begin position="222"/>
        <end position="242"/>
    </location>
</feature>
<evidence type="ECO:0000256" key="1">
    <source>
        <dbReference type="SAM" id="MobiDB-lite"/>
    </source>
</evidence>
<dbReference type="InterPro" id="IPR058062">
    <property type="entry name" value="SCO7613_C"/>
</dbReference>
<keyword evidence="4" id="KW-1185">Reference proteome</keyword>
<proteinExistence type="predicted"/>
<dbReference type="Proteomes" id="UP000641932">
    <property type="component" value="Unassembled WGS sequence"/>
</dbReference>
<feature type="transmembrane region" description="Helical" evidence="2">
    <location>
        <begin position="1046"/>
        <end position="1065"/>
    </location>
</feature>
<feature type="transmembrane region" description="Helical" evidence="2">
    <location>
        <begin position="274"/>
        <end position="296"/>
    </location>
</feature>
<feature type="transmembrane region" description="Helical" evidence="2">
    <location>
        <begin position="1071"/>
        <end position="1089"/>
    </location>
</feature>
<feature type="transmembrane region" description="Helical" evidence="2">
    <location>
        <begin position="1096"/>
        <end position="1118"/>
    </location>
</feature>
<feature type="transmembrane region" description="Helical" evidence="2">
    <location>
        <begin position="843"/>
        <end position="860"/>
    </location>
</feature>
<dbReference type="AlphaFoldDB" id="A0A917ZGW6"/>
<keyword evidence="2" id="KW-1133">Transmembrane helix</keyword>
<keyword evidence="2" id="KW-0472">Membrane</keyword>
<feature type="transmembrane region" description="Helical" evidence="2">
    <location>
        <begin position="514"/>
        <end position="533"/>
    </location>
</feature>
<feature type="transmembrane region" description="Helical" evidence="2">
    <location>
        <begin position="1016"/>
        <end position="1034"/>
    </location>
</feature>
<feature type="transmembrane region" description="Helical" evidence="2">
    <location>
        <begin position="109"/>
        <end position="129"/>
    </location>
</feature>
<evidence type="ECO:0000313" key="4">
    <source>
        <dbReference type="Proteomes" id="UP000641932"/>
    </source>
</evidence>
<gene>
    <name evidence="3" type="ORF">GCM10012280_09320</name>
</gene>
<reference evidence="3" key="1">
    <citation type="journal article" date="2014" name="Int. J. Syst. Evol. Microbiol.">
        <title>Complete genome sequence of Corynebacterium casei LMG S-19264T (=DSM 44701T), isolated from a smear-ripened cheese.</title>
        <authorList>
            <consortium name="US DOE Joint Genome Institute (JGI-PGF)"/>
            <person name="Walter F."/>
            <person name="Albersmeier A."/>
            <person name="Kalinowski J."/>
            <person name="Ruckert C."/>
        </authorList>
    </citation>
    <scope>NUCLEOTIDE SEQUENCE</scope>
    <source>
        <strain evidence="3">CGMCC 4.7201</strain>
    </source>
</reference>
<feature type="transmembrane region" description="Helical" evidence="2">
    <location>
        <begin position="248"/>
        <end position="267"/>
    </location>
</feature>
<feature type="transmembrane region" description="Helical" evidence="2">
    <location>
        <begin position="404"/>
        <end position="433"/>
    </location>
</feature>
<name>A0A917ZGW6_9ACTN</name>
<feature type="transmembrane region" description="Helical" evidence="2">
    <location>
        <begin position="920"/>
        <end position="939"/>
    </location>
</feature>
<keyword evidence="2" id="KW-0812">Transmembrane</keyword>
<feature type="transmembrane region" description="Helical" evidence="2">
    <location>
        <begin position="161"/>
        <end position="178"/>
    </location>
</feature>
<feature type="transmembrane region" description="Helical" evidence="2">
    <location>
        <begin position="817"/>
        <end position="836"/>
    </location>
</feature>
<dbReference type="NCBIfam" id="NF047321">
    <property type="entry name" value="SCO7613_CTERM"/>
    <property type="match status" value="1"/>
</dbReference>
<feature type="transmembrane region" description="Helical" evidence="2">
    <location>
        <begin position="539"/>
        <end position="559"/>
    </location>
</feature>
<evidence type="ECO:0000256" key="2">
    <source>
        <dbReference type="SAM" id="Phobius"/>
    </source>
</evidence>